<protein>
    <recommendedName>
        <fullName evidence="3">Ig-like domain-containing protein</fullName>
    </recommendedName>
</protein>
<accession>A0A2C9M5L2</accession>
<dbReference type="VEuPathDB" id="VectorBase:BGLAX_040371"/>
<dbReference type="InterPro" id="IPR013783">
    <property type="entry name" value="Ig-like_fold"/>
</dbReference>
<keyword evidence="1" id="KW-0472">Membrane</keyword>
<dbReference type="RefSeq" id="XP_013092838.2">
    <property type="nucleotide sequence ID" value="XM_013237384.2"/>
</dbReference>
<organism evidence="4 5">
    <name type="scientific">Biomphalaria glabrata</name>
    <name type="common">Bloodfluke planorb</name>
    <name type="synonym">Freshwater snail</name>
    <dbReference type="NCBI Taxonomy" id="6526"/>
    <lineage>
        <taxon>Eukaryota</taxon>
        <taxon>Metazoa</taxon>
        <taxon>Spiralia</taxon>
        <taxon>Lophotrochozoa</taxon>
        <taxon>Mollusca</taxon>
        <taxon>Gastropoda</taxon>
        <taxon>Heterobranchia</taxon>
        <taxon>Euthyneura</taxon>
        <taxon>Panpulmonata</taxon>
        <taxon>Hygrophila</taxon>
        <taxon>Lymnaeoidea</taxon>
        <taxon>Planorbidae</taxon>
        <taxon>Biomphalaria</taxon>
    </lineage>
</organism>
<name>A0A2C9M5L2_BIOGL</name>
<feature type="transmembrane region" description="Helical" evidence="1">
    <location>
        <begin position="138"/>
        <end position="157"/>
    </location>
</feature>
<evidence type="ECO:0000256" key="2">
    <source>
        <dbReference type="SAM" id="SignalP"/>
    </source>
</evidence>
<evidence type="ECO:0000313" key="4">
    <source>
        <dbReference type="EnsemblMetazoa" id="BGLB038815-PB"/>
    </source>
</evidence>
<dbReference type="Proteomes" id="UP000076420">
    <property type="component" value="Unassembled WGS sequence"/>
</dbReference>
<evidence type="ECO:0000256" key="1">
    <source>
        <dbReference type="SAM" id="Phobius"/>
    </source>
</evidence>
<dbReference type="SUPFAM" id="SSF48726">
    <property type="entry name" value="Immunoglobulin"/>
    <property type="match status" value="1"/>
</dbReference>
<keyword evidence="1" id="KW-1133">Transmembrane helix</keyword>
<evidence type="ECO:0000259" key="3">
    <source>
        <dbReference type="PROSITE" id="PS50835"/>
    </source>
</evidence>
<dbReference type="AlphaFoldDB" id="A0A2C9M5L2"/>
<reference evidence="4" key="1">
    <citation type="submission" date="2020-05" db="UniProtKB">
        <authorList>
            <consortium name="EnsemblMetazoa"/>
        </authorList>
    </citation>
    <scope>IDENTIFICATION</scope>
    <source>
        <strain evidence="4">BB02</strain>
    </source>
</reference>
<dbReference type="InterPro" id="IPR007110">
    <property type="entry name" value="Ig-like_dom"/>
</dbReference>
<dbReference type="OrthoDB" id="6284188at2759"/>
<feature type="domain" description="Ig-like" evidence="3">
    <location>
        <begin position="33"/>
        <end position="111"/>
    </location>
</feature>
<gene>
    <name evidence="4" type="primary">106076556</name>
</gene>
<keyword evidence="2" id="KW-0732">Signal</keyword>
<feature type="signal peptide" evidence="2">
    <location>
        <begin position="1"/>
        <end position="16"/>
    </location>
</feature>
<keyword evidence="1" id="KW-0812">Transmembrane</keyword>
<feature type="chain" id="PRO_5014285157" description="Ig-like domain-containing protein" evidence="2">
    <location>
        <begin position="17"/>
        <end position="230"/>
    </location>
</feature>
<dbReference type="EnsemblMetazoa" id="BGLB038815-RA">
    <property type="protein sequence ID" value="BGLB038815-PA"/>
    <property type="gene ID" value="BGLB038815"/>
</dbReference>
<dbReference type="EnsemblMetazoa" id="BGLB038815-RB">
    <property type="protein sequence ID" value="BGLB038815-PB"/>
    <property type="gene ID" value="BGLB038815"/>
</dbReference>
<dbReference type="VEuPathDB" id="VectorBase:BGLB038815"/>
<proteinExistence type="predicted"/>
<dbReference type="KEGG" id="bgt:106076556"/>
<sequence>MVSIIILLASIGLVLGHTGQKWHSNRYQDLLYGVTANLTCADEGFSPWEDVEEFRFLWILPNTKVLNDTTVLDNQHYSWVNNGASLLIYNIDRPDFGIYHCLVQTLSNNIHTVVKLGININGPYFGNLWEIYSPNMKIGLISGFVVLVVMSMFCYNYDQFQAKHDLKEKTIERPSVMAPNRNDENTFREMFYKNPVFVDDTEQIKITQDELDHSNNINVSAEIAEVKSSL</sequence>
<evidence type="ECO:0000313" key="5">
    <source>
        <dbReference type="Proteomes" id="UP000076420"/>
    </source>
</evidence>
<dbReference type="InterPro" id="IPR036179">
    <property type="entry name" value="Ig-like_dom_sf"/>
</dbReference>
<dbReference type="PROSITE" id="PS50835">
    <property type="entry name" value="IG_LIKE"/>
    <property type="match status" value="1"/>
</dbReference>
<dbReference type="Gene3D" id="2.60.40.10">
    <property type="entry name" value="Immunoglobulins"/>
    <property type="match status" value="1"/>
</dbReference>